<evidence type="ECO:0000256" key="1">
    <source>
        <dbReference type="SAM" id="SignalP"/>
    </source>
</evidence>
<dbReference type="RefSeq" id="WP_363800454.1">
    <property type="nucleotide sequence ID" value="NZ_CP159925.1"/>
</dbReference>
<dbReference type="AlphaFoldDB" id="A0AAU8MVK8"/>
<reference evidence="2" key="1">
    <citation type="submission" date="2024-06" db="EMBL/GenBank/DDBJ databases">
        <authorList>
            <person name="Li S."/>
        </authorList>
    </citation>
    <scope>NUCLEOTIDE SEQUENCE</scope>
    <source>
        <strain evidence="2">SR10</strain>
    </source>
</reference>
<name>A0AAU8MVK8_9GAMM</name>
<protein>
    <submittedName>
        <fullName evidence="2">Uncharacterized protein</fullName>
    </submittedName>
</protein>
<proteinExistence type="predicted"/>
<gene>
    <name evidence="2" type="ORF">ABU614_10175</name>
</gene>
<sequence length="159" mass="17471">MSRKRFFGSIWLAAALCSSNASAEDTPAPAMEPAVAAPTDPRHVPKLNIRWDCGECERNDKVPPLIEQAYAEEAAENQARVSDSDVAEVAIVDIRQRPPGVRVMFGVMAGRDRLGLRVKYRDRVFEVSDTSANIVMGLNHLSASVGKSVFEELSTQMPR</sequence>
<dbReference type="EMBL" id="CP159925">
    <property type="protein sequence ID" value="XCO77124.1"/>
    <property type="molecule type" value="Genomic_DNA"/>
</dbReference>
<feature type="chain" id="PRO_5043504692" evidence="1">
    <location>
        <begin position="24"/>
        <end position="159"/>
    </location>
</feature>
<evidence type="ECO:0000313" key="2">
    <source>
        <dbReference type="EMBL" id="XCO77124.1"/>
    </source>
</evidence>
<organism evidence="2">
    <name type="scientific">Lysobacter firmicutimachus</name>
    <dbReference type="NCBI Taxonomy" id="1792846"/>
    <lineage>
        <taxon>Bacteria</taxon>
        <taxon>Pseudomonadati</taxon>
        <taxon>Pseudomonadota</taxon>
        <taxon>Gammaproteobacteria</taxon>
        <taxon>Lysobacterales</taxon>
        <taxon>Lysobacteraceae</taxon>
        <taxon>Lysobacter</taxon>
    </lineage>
</organism>
<feature type="signal peptide" evidence="1">
    <location>
        <begin position="1"/>
        <end position="23"/>
    </location>
</feature>
<accession>A0AAU8MVK8</accession>
<keyword evidence="1" id="KW-0732">Signal</keyword>